<dbReference type="EC" id="2.-.-.-" evidence="5"/>
<keyword evidence="1 5" id="KW-0808">Transferase</keyword>
<evidence type="ECO:0000256" key="3">
    <source>
        <dbReference type="SAM" id="MobiDB-lite"/>
    </source>
</evidence>
<dbReference type="InterPro" id="IPR016898">
    <property type="entry name" value="Polyphosphate_phosphotransfera"/>
</dbReference>
<proteinExistence type="predicted"/>
<reference evidence="5" key="1">
    <citation type="submission" date="2020-02" db="EMBL/GenBank/DDBJ databases">
        <authorList>
            <person name="Meier V. D."/>
        </authorList>
    </citation>
    <scope>NUCLEOTIDE SEQUENCE</scope>
    <source>
        <strain evidence="5">AVDCRST_MAG10</strain>
    </source>
</reference>
<accession>A0A6J4IM61</accession>
<dbReference type="EMBL" id="CADCTB010000154">
    <property type="protein sequence ID" value="CAA9256731.1"/>
    <property type="molecule type" value="Genomic_DNA"/>
</dbReference>
<protein>
    <submittedName>
        <fullName evidence="5">Polyphosphate kinase 2</fullName>
        <ecNumber evidence="5">2.-.-.-</ecNumber>
    </submittedName>
</protein>
<evidence type="ECO:0000313" key="5">
    <source>
        <dbReference type="EMBL" id="CAA9256731.1"/>
    </source>
</evidence>
<dbReference type="InterPro" id="IPR027417">
    <property type="entry name" value="P-loop_NTPase"/>
</dbReference>
<sequence length="271" mass="30701">MAKGDAAQWRVEPGTKVHLGKIDTRSTDGAPGGKASTEAAMDELLHDLQGLQERLYADGGQSLLVVLQAIDAGGKDGTIKHVFRGLNPAGCRVVSFKVPSEEERNHDFLWRVHAKAPAKGEVVVFNRSHYEDVLVVRVHDIVPDDVWRPRYEFINDFEANLAASGTRIVKLYLHISKEEQAERFRARLDDPSKQWKFRKGDLDERAKWDDYVAAFEEAITRTSTDCAPWYVVPADRKWYRNWAVSRILIETLEDMDPQYPPAEDLTGVVIT</sequence>
<name>A0A6J4IM61_9ACTN</name>
<evidence type="ECO:0000259" key="4">
    <source>
        <dbReference type="Pfam" id="PF03976"/>
    </source>
</evidence>
<organism evidence="5">
    <name type="scientific">uncultured Acidimicrobiales bacterium</name>
    <dbReference type="NCBI Taxonomy" id="310071"/>
    <lineage>
        <taxon>Bacteria</taxon>
        <taxon>Bacillati</taxon>
        <taxon>Actinomycetota</taxon>
        <taxon>Acidimicrobiia</taxon>
        <taxon>Acidimicrobiales</taxon>
        <taxon>environmental samples</taxon>
    </lineage>
</organism>
<evidence type="ECO:0000256" key="2">
    <source>
        <dbReference type="ARBA" id="ARBA00022777"/>
    </source>
</evidence>
<evidence type="ECO:0000256" key="1">
    <source>
        <dbReference type="ARBA" id="ARBA00022679"/>
    </source>
</evidence>
<dbReference type="PIRSF" id="PIRSF028756">
    <property type="entry name" value="PPK2_prd"/>
    <property type="match status" value="1"/>
</dbReference>
<dbReference type="Pfam" id="PF03976">
    <property type="entry name" value="PPK2"/>
    <property type="match status" value="1"/>
</dbReference>
<dbReference type="InterPro" id="IPR022488">
    <property type="entry name" value="PPK2-related"/>
</dbReference>
<gene>
    <name evidence="5" type="ORF">AVDCRST_MAG10-2475</name>
</gene>
<dbReference type="NCBIfam" id="TIGR03709">
    <property type="entry name" value="PPK2_rel_1"/>
    <property type="match status" value="1"/>
</dbReference>
<dbReference type="AlphaFoldDB" id="A0A6J4IM61"/>
<keyword evidence="2 5" id="KW-0418">Kinase</keyword>
<feature type="region of interest" description="Disordered" evidence="3">
    <location>
        <begin position="1"/>
        <end position="35"/>
    </location>
</feature>
<dbReference type="InterPro" id="IPR022300">
    <property type="entry name" value="PPK2-rel_1"/>
</dbReference>
<feature type="domain" description="Polyphosphate kinase-2-related" evidence="4">
    <location>
        <begin position="36"/>
        <end position="258"/>
    </location>
</feature>
<dbReference type="PANTHER" id="PTHR34383">
    <property type="entry name" value="POLYPHOSPHATE:AMP PHOSPHOTRANSFERASE-RELATED"/>
    <property type="match status" value="1"/>
</dbReference>
<dbReference type="SUPFAM" id="SSF52540">
    <property type="entry name" value="P-loop containing nucleoside triphosphate hydrolases"/>
    <property type="match status" value="1"/>
</dbReference>
<dbReference type="Gene3D" id="3.40.50.300">
    <property type="entry name" value="P-loop containing nucleotide triphosphate hydrolases"/>
    <property type="match status" value="1"/>
</dbReference>
<dbReference type="GO" id="GO:0006797">
    <property type="term" value="P:polyphosphate metabolic process"/>
    <property type="evidence" value="ECO:0007669"/>
    <property type="project" value="InterPro"/>
</dbReference>
<dbReference type="GO" id="GO:0008976">
    <property type="term" value="F:polyphosphate kinase activity"/>
    <property type="evidence" value="ECO:0007669"/>
    <property type="project" value="InterPro"/>
</dbReference>
<dbReference type="PANTHER" id="PTHR34383:SF3">
    <property type="entry name" value="POLYPHOSPHATE:AMP PHOSPHOTRANSFERASE"/>
    <property type="match status" value="1"/>
</dbReference>